<dbReference type="InterPro" id="IPR001841">
    <property type="entry name" value="Znf_RING"/>
</dbReference>
<proteinExistence type="predicted"/>
<evidence type="ECO:0000256" key="9">
    <source>
        <dbReference type="PROSITE-ProRule" id="PRU00175"/>
    </source>
</evidence>
<keyword evidence="8" id="KW-0862">Zinc</keyword>
<dbReference type="KEGG" id="ztr:MYCGRDRAFT_91738"/>
<dbReference type="RefSeq" id="XP_003854404.1">
    <property type="nucleotide sequence ID" value="XM_003854356.1"/>
</dbReference>
<dbReference type="EMBL" id="CM001198">
    <property type="protein sequence ID" value="EGP89380.1"/>
    <property type="molecule type" value="Genomic_DNA"/>
</dbReference>
<evidence type="ECO:0000313" key="12">
    <source>
        <dbReference type="EMBL" id="EGP89380.1"/>
    </source>
</evidence>
<dbReference type="PROSITE" id="PS51873">
    <property type="entry name" value="TRIAD"/>
    <property type="match status" value="1"/>
</dbReference>
<accession>F9X5M7</accession>
<dbReference type="STRING" id="336722.F9X5M7"/>
<organism evidence="12 13">
    <name type="scientific">Zymoseptoria tritici (strain CBS 115943 / IPO323)</name>
    <name type="common">Speckled leaf blotch fungus</name>
    <name type="synonym">Septoria tritici</name>
    <dbReference type="NCBI Taxonomy" id="336722"/>
    <lineage>
        <taxon>Eukaryota</taxon>
        <taxon>Fungi</taxon>
        <taxon>Dikarya</taxon>
        <taxon>Ascomycota</taxon>
        <taxon>Pezizomycotina</taxon>
        <taxon>Dothideomycetes</taxon>
        <taxon>Dothideomycetidae</taxon>
        <taxon>Mycosphaerellales</taxon>
        <taxon>Mycosphaerellaceae</taxon>
        <taxon>Zymoseptoria</taxon>
    </lineage>
</organism>
<dbReference type="CDD" id="cd20335">
    <property type="entry name" value="BRcat_RBR"/>
    <property type="match status" value="1"/>
</dbReference>
<dbReference type="PROSITE" id="PS50089">
    <property type="entry name" value="ZF_RING_2"/>
    <property type="match status" value="1"/>
</dbReference>
<dbReference type="InParanoid" id="F9X5M7"/>
<evidence type="ECO:0000256" key="5">
    <source>
        <dbReference type="ARBA" id="ARBA00022737"/>
    </source>
</evidence>
<dbReference type="GO" id="GO:0061630">
    <property type="term" value="F:ubiquitin protein ligase activity"/>
    <property type="evidence" value="ECO:0007669"/>
    <property type="project" value="UniProtKB-EC"/>
</dbReference>
<dbReference type="InterPro" id="IPR031127">
    <property type="entry name" value="E3_UB_ligase_RBR"/>
</dbReference>
<dbReference type="Pfam" id="PF01485">
    <property type="entry name" value="IBR"/>
    <property type="match status" value="1"/>
</dbReference>
<evidence type="ECO:0000256" key="1">
    <source>
        <dbReference type="ARBA" id="ARBA00001798"/>
    </source>
</evidence>
<dbReference type="OMA" id="QECTHAP"/>
<evidence type="ECO:0000256" key="7">
    <source>
        <dbReference type="ARBA" id="ARBA00022786"/>
    </source>
</evidence>
<dbReference type="HOGENOM" id="CLU_944002_0_0_1"/>
<keyword evidence="5" id="KW-0677">Repeat</keyword>
<evidence type="ECO:0000259" key="10">
    <source>
        <dbReference type="PROSITE" id="PS50089"/>
    </source>
</evidence>
<reference evidence="12 13" key="1">
    <citation type="journal article" date="2011" name="PLoS Genet.">
        <title>Finished genome of the fungal wheat pathogen Mycosphaerella graminicola reveals dispensome structure, chromosome plasticity, and stealth pathogenesis.</title>
        <authorList>
            <person name="Goodwin S.B."/>
            <person name="Ben M'barek S."/>
            <person name="Dhillon B."/>
            <person name="Wittenberg A.H.J."/>
            <person name="Crane C.F."/>
            <person name="Hane J.K."/>
            <person name="Foster A.J."/>
            <person name="Van der Lee T.A.J."/>
            <person name="Grimwood J."/>
            <person name="Aerts A."/>
            <person name="Antoniw J."/>
            <person name="Bailey A."/>
            <person name="Bluhm B."/>
            <person name="Bowler J."/>
            <person name="Bristow J."/>
            <person name="van der Burgt A."/>
            <person name="Canto-Canche B."/>
            <person name="Churchill A.C.L."/>
            <person name="Conde-Ferraez L."/>
            <person name="Cools H.J."/>
            <person name="Coutinho P.M."/>
            <person name="Csukai M."/>
            <person name="Dehal P."/>
            <person name="De Wit P."/>
            <person name="Donzelli B."/>
            <person name="van de Geest H.C."/>
            <person name="van Ham R.C.H.J."/>
            <person name="Hammond-Kosack K.E."/>
            <person name="Henrissat B."/>
            <person name="Kilian A."/>
            <person name="Kobayashi A.K."/>
            <person name="Koopmann E."/>
            <person name="Kourmpetis Y."/>
            <person name="Kuzniar A."/>
            <person name="Lindquist E."/>
            <person name="Lombard V."/>
            <person name="Maliepaard C."/>
            <person name="Martins N."/>
            <person name="Mehrabi R."/>
            <person name="Nap J.P.H."/>
            <person name="Ponomarenko A."/>
            <person name="Rudd J.J."/>
            <person name="Salamov A."/>
            <person name="Schmutz J."/>
            <person name="Schouten H.J."/>
            <person name="Shapiro H."/>
            <person name="Stergiopoulos I."/>
            <person name="Torriani S.F.F."/>
            <person name="Tu H."/>
            <person name="de Vries R.P."/>
            <person name="Waalwijk C."/>
            <person name="Ware S.B."/>
            <person name="Wiebenga A."/>
            <person name="Zwiers L.-H."/>
            <person name="Oliver R.P."/>
            <person name="Grigoriev I.V."/>
            <person name="Kema G.H.J."/>
        </authorList>
    </citation>
    <scope>NUCLEOTIDE SEQUENCE [LARGE SCALE GENOMIC DNA]</scope>
    <source>
        <strain evidence="13">CBS 115943 / IPO323</strain>
    </source>
</reference>
<dbReference type="InterPro" id="IPR044066">
    <property type="entry name" value="TRIAD_supradom"/>
</dbReference>
<dbReference type="Gene3D" id="3.30.40.10">
    <property type="entry name" value="Zinc/RING finger domain, C3HC4 (zinc finger)"/>
    <property type="match status" value="1"/>
</dbReference>
<feature type="domain" description="RING-type" evidence="10">
    <location>
        <begin position="27"/>
        <end position="78"/>
    </location>
</feature>
<evidence type="ECO:0000256" key="2">
    <source>
        <dbReference type="ARBA" id="ARBA00012251"/>
    </source>
</evidence>
<evidence type="ECO:0000256" key="4">
    <source>
        <dbReference type="ARBA" id="ARBA00022723"/>
    </source>
</evidence>
<evidence type="ECO:0000256" key="3">
    <source>
        <dbReference type="ARBA" id="ARBA00022679"/>
    </source>
</evidence>
<dbReference type="OrthoDB" id="1431934at2759"/>
<evidence type="ECO:0000313" key="13">
    <source>
        <dbReference type="Proteomes" id="UP000008062"/>
    </source>
</evidence>
<dbReference type="InterPro" id="IPR002867">
    <property type="entry name" value="IBR_dom"/>
</dbReference>
<dbReference type="InterPro" id="IPR013083">
    <property type="entry name" value="Znf_RING/FYVE/PHD"/>
</dbReference>
<keyword evidence="7" id="KW-0833">Ubl conjugation pathway</keyword>
<dbReference type="GeneID" id="13395590"/>
<dbReference type="Proteomes" id="UP000008062">
    <property type="component" value="Chromosome 3"/>
</dbReference>
<evidence type="ECO:0000259" key="11">
    <source>
        <dbReference type="PROSITE" id="PS51873"/>
    </source>
</evidence>
<dbReference type="GO" id="GO:0008270">
    <property type="term" value="F:zinc ion binding"/>
    <property type="evidence" value="ECO:0007669"/>
    <property type="project" value="UniProtKB-KW"/>
</dbReference>
<name>F9X5M7_ZYMTI</name>
<gene>
    <name evidence="12" type="ORF">MYCGRDRAFT_91738</name>
</gene>
<feature type="domain" description="RING-type" evidence="11">
    <location>
        <begin position="23"/>
        <end position="251"/>
    </location>
</feature>
<dbReference type="PANTHER" id="PTHR11685">
    <property type="entry name" value="RBR FAMILY RING FINGER AND IBR DOMAIN-CONTAINING"/>
    <property type="match status" value="1"/>
</dbReference>
<dbReference type="AlphaFoldDB" id="F9X5M7"/>
<dbReference type="SUPFAM" id="SSF57850">
    <property type="entry name" value="RING/U-box"/>
    <property type="match status" value="2"/>
</dbReference>
<protein>
    <recommendedName>
        <fullName evidence="2">RBR-type E3 ubiquitin transferase</fullName>
        <ecNumber evidence="2">2.3.2.31</ecNumber>
    </recommendedName>
</protein>
<keyword evidence="6 9" id="KW-0863">Zinc-finger</keyword>
<sequence length="295" mass="32799">MANGASCVGIAVASSKSYAESGTAKKCAACLKTSARTEFPRITPTTACEHEVEICTSCVRRWFKASVNGKYQPQVRCPTRTCGMVLVGNAELMLGSNKEDYNRYRYIHTRISRSSNPEWKYCLNPACESQGQRHPPPPSKGEDAPPPSDKMCCHTCHSYSCTKCDRPWHEGLTCEEFQEKRADHGREDEMSDLLKWKMKADGRLQACPNCDCLVEICPTTKELSCIRCLHNFSLGKSDVPEMGMPAVTEPVAPEPVVPGPVVVPERKERQSQKDRKVTFSIPEERLEAAPVAQNV</sequence>
<dbReference type="EC" id="2.3.2.31" evidence="2"/>
<evidence type="ECO:0000256" key="6">
    <source>
        <dbReference type="ARBA" id="ARBA00022771"/>
    </source>
</evidence>
<keyword evidence="3" id="KW-0808">Transferase</keyword>
<keyword evidence="13" id="KW-1185">Reference proteome</keyword>
<dbReference type="SMART" id="SM00647">
    <property type="entry name" value="IBR"/>
    <property type="match status" value="1"/>
</dbReference>
<comment type="catalytic activity">
    <reaction evidence="1">
        <text>[E2 ubiquitin-conjugating enzyme]-S-ubiquitinyl-L-cysteine + [acceptor protein]-L-lysine = [E2 ubiquitin-conjugating enzyme]-L-cysteine + [acceptor protein]-N(6)-ubiquitinyl-L-lysine.</text>
        <dbReference type="EC" id="2.3.2.31"/>
    </reaction>
</comment>
<keyword evidence="4" id="KW-0479">Metal-binding</keyword>
<dbReference type="GO" id="GO:0016567">
    <property type="term" value="P:protein ubiquitination"/>
    <property type="evidence" value="ECO:0007669"/>
    <property type="project" value="InterPro"/>
</dbReference>
<evidence type="ECO:0000256" key="8">
    <source>
        <dbReference type="ARBA" id="ARBA00022833"/>
    </source>
</evidence>